<feature type="signal peptide" evidence="1">
    <location>
        <begin position="1"/>
        <end position="26"/>
    </location>
</feature>
<comment type="caution">
    <text evidence="3">The sequence shown here is derived from an EMBL/GenBank/DDBJ whole genome shotgun (WGS) entry which is preliminary data.</text>
</comment>
<dbReference type="AlphaFoldDB" id="A0A7W6GZ48"/>
<feature type="domain" description="Surface lipoprotein assembly modifier C-terminal" evidence="2">
    <location>
        <begin position="269"/>
        <end position="467"/>
    </location>
</feature>
<evidence type="ECO:0000313" key="4">
    <source>
        <dbReference type="Proteomes" id="UP000530268"/>
    </source>
</evidence>
<reference evidence="3 4" key="1">
    <citation type="submission" date="2020-08" db="EMBL/GenBank/DDBJ databases">
        <title>Genomic Encyclopedia of Type Strains, Phase IV (KMG-IV): sequencing the most valuable type-strain genomes for metagenomic binning, comparative biology and taxonomic classification.</title>
        <authorList>
            <person name="Goeker M."/>
        </authorList>
    </citation>
    <scope>NUCLEOTIDE SEQUENCE [LARGE SCALE GENOMIC DNA]</scope>
    <source>
        <strain evidence="3 4">DSM 102234</strain>
    </source>
</reference>
<keyword evidence="4" id="KW-1185">Reference proteome</keyword>
<dbReference type="Gene3D" id="1.25.40.10">
    <property type="entry name" value="Tetratricopeptide repeat domain"/>
    <property type="match status" value="1"/>
</dbReference>
<dbReference type="SUPFAM" id="SSF48452">
    <property type="entry name" value="TPR-like"/>
    <property type="match status" value="1"/>
</dbReference>
<evidence type="ECO:0000259" key="2">
    <source>
        <dbReference type="Pfam" id="PF04575"/>
    </source>
</evidence>
<gene>
    <name evidence="3" type="ORF">GGR95_001172</name>
</gene>
<proteinExistence type="predicted"/>
<dbReference type="InterPro" id="IPR007655">
    <property type="entry name" value="Slam_C"/>
</dbReference>
<feature type="chain" id="PRO_5030978908" description="Surface lipoprotein assembly modifier C-terminal domain-containing protein" evidence="1">
    <location>
        <begin position="27"/>
        <end position="478"/>
    </location>
</feature>
<dbReference type="InterPro" id="IPR011990">
    <property type="entry name" value="TPR-like_helical_dom_sf"/>
</dbReference>
<dbReference type="RefSeq" id="WP_184563754.1">
    <property type="nucleotide sequence ID" value="NZ_JACIEI010000003.1"/>
</dbReference>
<keyword evidence="1" id="KW-0732">Signal</keyword>
<dbReference type="Proteomes" id="UP000530268">
    <property type="component" value="Unassembled WGS sequence"/>
</dbReference>
<name>A0A7W6GZ48_9RHOB</name>
<protein>
    <recommendedName>
        <fullName evidence="2">Surface lipoprotein assembly modifier C-terminal domain-containing protein</fullName>
    </recommendedName>
</protein>
<organism evidence="3 4">
    <name type="scientific">Sulfitobacter undariae</name>
    <dbReference type="NCBI Taxonomy" id="1563671"/>
    <lineage>
        <taxon>Bacteria</taxon>
        <taxon>Pseudomonadati</taxon>
        <taxon>Pseudomonadota</taxon>
        <taxon>Alphaproteobacteria</taxon>
        <taxon>Rhodobacterales</taxon>
        <taxon>Roseobacteraceae</taxon>
        <taxon>Sulfitobacter</taxon>
    </lineage>
</organism>
<dbReference type="EMBL" id="JACIEI010000003">
    <property type="protein sequence ID" value="MBB3993541.1"/>
    <property type="molecule type" value="Genomic_DNA"/>
</dbReference>
<evidence type="ECO:0000313" key="3">
    <source>
        <dbReference type="EMBL" id="MBB3993541.1"/>
    </source>
</evidence>
<accession>A0A7W6GZ48</accession>
<dbReference type="Pfam" id="PF04575">
    <property type="entry name" value="SlipAM"/>
    <property type="match status" value="1"/>
</dbReference>
<sequence length="478" mass="52196">MTFLKRHFVAVVFGAVTVLTAPCAIADTDPVRLSAEQMRLAADLNMRNGQIDVALSLTDALLKRDPEDVTALMIRAFAMRAKAEYAAAQKAARAAWQASKTDDQKYAAALLMAQALSSDGKRTRAQLWLRRAGQVAPSKAHEARAAQDFRYVQQRNPWQTNLSFTLQPSSNINNGSSRDSSSLYYVLDPIFGGNELTLGAASKALSGLETGFNVQSRYRFFQTERTAHDLRMGLSYRTYQLSSSSKKDLAAEDADRIGRGQSPLGLEGSDFAFGTVQLGYGFKKMREDQRGEFSATADIGQSFYGGARYNSFLRASVGQSYYLNPQSKLSFGLNADIRNAQRGSDQEKLTLSAGLSKKLADQNGLYLGISASALASDTASYEYEEVSLRSGYLLGREVMGTSLQFGLSTSFRNYDVSPHDKSGRQDFQISADLTATFKNIDYMGFNPKVSLSASKTDSNIGLYDVNTMGLSIGIASSF</sequence>
<evidence type="ECO:0000256" key="1">
    <source>
        <dbReference type="SAM" id="SignalP"/>
    </source>
</evidence>